<dbReference type="InterPro" id="IPR036390">
    <property type="entry name" value="WH_DNA-bd_sf"/>
</dbReference>
<keyword evidence="1" id="KW-0805">Transcription regulation</keyword>
<dbReference type="GO" id="GO:0003700">
    <property type="term" value="F:DNA-binding transcription factor activity"/>
    <property type="evidence" value="ECO:0007669"/>
    <property type="project" value="InterPro"/>
</dbReference>
<protein>
    <submittedName>
        <fullName evidence="5">GntR family transcriptional regulator</fullName>
    </submittedName>
</protein>
<comment type="caution">
    <text evidence="5">The sequence shown here is derived from an EMBL/GenBank/DDBJ whole genome shotgun (WGS) entry which is preliminary data.</text>
</comment>
<evidence type="ECO:0000256" key="3">
    <source>
        <dbReference type="ARBA" id="ARBA00023163"/>
    </source>
</evidence>
<dbReference type="PROSITE" id="PS50949">
    <property type="entry name" value="HTH_GNTR"/>
    <property type="match status" value="1"/>
</dbReference>
<evidence type="ECO:0000313" key="5">
    <source>
        <dbReference type="EMBL" id="NGN94088.1"/>
    </source>
</evidence>
<dbReference type="RefSeq" id="WP_165111812.1">
    <property type="nucleotide sequence ID" value="NZ_JAALAA010000012.1"/>
</dbReference>
<evidence type="ECO:0000256" key="1">
    <source>
        <dbReference type="ARBA" id="ARBA00023015"/>
    </source>
</evidence>
<name>A0A6M1R918_9ACTN</name>
<dbReference type="InterPro" id="IPR000524">
    <property type="entry name" value="Tscrpt_reg_HTH_GntR"/>
</dbReference>
<dbReference type="GO" id="GO:0045892">
    <property type="term" value="P:negative regulation of DNA-templated transcription"/>
    <property type="evidence" value="ECO:0007669"/>
    <property type="project" value="TreeGrafter"/>
</dbReference>
<dbReference type="SUPFAM" id="SSF46785">
    <property type="entry name" value="Winged helix' DNA-binding domain"/>
    <property type="match status" value="1"/>
</dbReference>
<dbReference type="PANTHER" id="PTHR44846">
    <property type="entry name" value="MANNOSYL-D-GLYCERATE TRANSPORT/METABOLISM SYSTEM REPRESSOR MNGR-RELATED"/>
    <property type="match status" value="1"/>
</dbReference>
<proteinExistence type="predicted"/>
<dbReference type="SUPFAM" id="SSF64288">
    <property type="entry name" value="Chorismate lyase-like"/>
    <property type="match status" value="1"/>
</dbReference>
<dbReference type="EMBL" id="JAALAA010000012">
    <property type="protein sequence ID" value="NGN94088.1"/>
    <property type="molecule type" value="Genomic_DNA"/>
</dbReference>
<dbReference type="InterPro" id="IPR050679">
    <property type="entry name" value="Bact_HTH_transcr_reg"/>
</dbReference>
<dbReference type="Pfam" id="PF07702">
    <property type="entry name" value="UTRA"/>
    <property type="match status" value="1"/>
</dbReference>
<dbReference type="SMART" id="SM00866">
    <property type="entry name" value="UTRA"/>
    <property type="match status" value="1"/>
</dbReference>
<keyword evidence="2" id="KW-0238">DNA-binding</keyword>
<dbReference type="Pfam" id="PF00392">
    <property type="entry name" value="GntR"/>
    <property type="match status" value="1"/>
</dbReference>
<dbReference type="PANTHER" id="PTHR44846:SF1">
    <property type="entry name" value="MANNOSYL-D-GLYCERATE TRANSPORT_METABOLISM SYSTEM REPRESSOR MNGR-RELATED"/>
    <property type="match status" value="1"/>
</dbReference>
<evidence type="ECO:0000259" key="4">
    <source>
        <dbReference type="PROSITE" id="PS50949"/>
    </source>
</evidence>
<dbReference type="SMART" id="SM00345">
    <property type="entry name" value="HTH_GNTR"/>
    <property type="match status" value="1"/>
</dbReference>
<reference evidence="5 6" key="1">
    <citation type="submission" date="2020-02" db="EMBL/GenBank/DDBJ databases">
        <title>Whole-genome analyses of novel actinobacteria.</title>
        <authorList>
            <person name="Sahin N."/>
        </authorList>
    </citation>
    <scope>NUCLEOTIDE SEQUENCE [LARGE SCALE GENOMIC DNA]</scope>
    <source>
        <strain evidence="5 6">KC13</strain>
    </source>
</reference>
<evidence type="ECO:0000313" key="6">
    <source>
        <dbReference type="Proteomes" id="UP000483261"/>
    </source>
</evidence>
<gene>
    <name evidence="5" type="ORF">G5C66_15225</name>
</gene>
<keyword evidence="3" id="KW-0804">Transcription</keyword>
<dbReference type="Proteomes" id="UP000483261">
    <property type="component" value="Unassembled WGS sequence"/>
</dbReference>
<dbReference type="AlphaFoldDB" id="A0A6M1R918"/>
<dbReference type="GO" id="GO:0003677">
    <property type="term" value="F:DNA binding"/>
    <property type="evidence" value="ECO:0007669"/>
    <property type="project" value="UniProtKB-KW"/>
</dbReference>
<keyword evidence="6" id="KW-1185">Reference proteome</keyword>
<dbReference type="Gene3D" id="1.10.10.10">
    <property type="entry name" value="Winged helix-like DNA-binding domain superfamily/Winged helix DNA-binding domain"/>
    <property type="match status" value="1"/>
</dbReference>
<dbReference type="InterPro" id="IPR036388">
    <property type="entry name" value="WH-like_DNA-bd_sf"/>
</dbReference>
<feature type="domain" description="HTH gntR-type" evidence="4">
    <location>
        <begin position="7"/>
        <end position="77"/>
    </location>
</feature>
<dbReference type="InterPro" id="IPR011663">
    <property type="entry name" value="UTRA"/>
</dbReference>
<evidence type="ECO:0000256" key="2">
    <source>
        <dbReference type="ARBA" id="ARBA00023125"/>
    </source>
</evidence>
<accession>A0A6M1R918</accession>
<dbReference type="InterPro" id="IPR028978">
    <property type="entry name" value="Chorismate_lyase_/UTRA_dom_sf"/>
</dbReference>
<dbReference type="Gene3D" id="3.40.1410.10">
    <property type="entry name" value="Chorismate lyase-like"/>
    <property type="match status" value="1"/>
</dbReference>
<sequence length="239" mass="25829">MRESKAVRRYHAVAATLEGRIRAGEYPAGRPLPAVSCLAREFGVARGTVERALVRLETDSRLVSHHGRHWHAHVPTRLQSLGVRSFAQWAVASGLAPGGRFVDVARGRATASEARELGERPGNPVLRVVRMRSLDGSPAMVEHTVFPGWLSATIESLPVDAPSIVDVVEAELGVRLAHAEHRIEAFAASAMDGRLLGVPRGSPLLRVVRTARFADGRSFELSDDRYLPGVVSLSLVTTG</sequence>
<organism evidence="5 6">
    <name type="scientific">Nocardioides turkmenicus</name>
    <dbReference type="NCBI Taxonomy" id="2711220"/>
    <lineage>
        <taxon>Bacteria</taxon>
        <taxon>Bacillati</taxon>
        <taxon>Actinomycetota</taxon>
        <taxon>Actinomycetes</taxon>
        <taxon>Propionibacteriales</taxon>
        <taxon>Nocardioidaceae</taxon>
        <taxon>Nocardioides</taxon>
    </lineage>
</organism>